<evidence type="ECO:0000313" key="3">
    <source>
        <dbReference type="Proteomes" id="UP001215598"/>
    </source>
</evidence>
<sequence>MKDDEDLAEDVPDPTDPNARDPETGTLMQEEAARRSAISSNIRGWIGQWYRAHYGGGVEQGKKNMFKDLLSTWQYYSKLHYEERVKPRFEIMWKAEVQCAKDLELEEPHEVKVRGEVTCQAWEEESEDFKATVTAVQNKEYTQILRAWEMGRAEEMSHMPEELHATVKNAALYLQPLADVIQERFSISVAIMLCGPIGELGGAIGVRSIHSGTTAGLNPKKWYNFDPVGYQAAEASMHLRLEGRMRGPRGPTPQGTPPRKERVPTPAHDATPAALHESPVPIHEAWRQKDMAKCPEELWRVHSAFAVGEKWPEDWARLVNEYMDFEAAAGYPEDVPRIGGDGRLSEVGDFLTGGQKWHSPPKIRNLGKLGAKGSYADNWWFWWRSLQPNEREVNEETGMMTMPMEMEWGKLTKMSGRNGFMQVLASLLWWGMEEFQNGSEDTSGWGEAVGDVEGMLYGALHLGEVQASTSKKGKEKAAAVMGWKRKSSEVELEAEEEGRCSKRIAGEKVGDNSRRKTRGTTAGGKTVRGRVIDERAWAEREVKVDTAQEPSVRAVDDYAREKAASALEDQ</sequence>
<proteinExistence type="predicted"/>
<dbReference type="Proteomes" id="UP001215598">
    <property type="component" value="Unassembled WGS sequence"/>
</dbReference>
<keyword evidence="3" id="KW-1185">Reference proteome</keyword>
<evidence type="ECO:0000313" key="2">
    <source>
        <dbReference type="EMBL" id="KAJ7734649.1"/>
    </source>
</evidence>
<comment type="caution">
    <text evidence="2">The sequence shown here is derived from an EMBL/GenBank/DDBJ whole genome shotgun (WGS) entry which is preliminary data.</text>
</comment>
<dbReference type="AlphaFoldDB" id="A0AAD7MVM5"/>
<organism evidence="2 3">
    <name type="scientific">Mycena metata</name>
    <dbReference type="NCBI Taxonomy" id="1033252"/>
    <lineage>
        <taxon>Eukaryota</taxon>
        <taxon>Fungi</taxon>
        <taxon>Dikarya</taxon>
        <taxon>Basidiomycota</taxon>
        <taxon>Agaricomycotina</taxon>
        <taxon>Agaricomycetes</taxon>
        <taxon>Agaricomycetidae</taxon>
        <taxon>Agaricales</taxon>
        <taxon>Marasmiineae</taxon>
        <taxon>Mycenaceae</taxon>
        <taxon>Mycena</taxon>
    </lineage>
</organism>
<protein>
    <submittedName>
        <fullName evidence="2">Uncharacterized protein</fullName>
    </submittedName>
</protein>
<feature type="region of interest" description="Disordered" evidence="1">
    <location>
        <begin position="504"/>
        <end position="527"/>
    </location>
</feature>
<reference evidence="2" key="1">
    <citation type="submission" date="2023-03" db="EMBL/GenBank/DDBJ databases">
        <title>Massive genome expansion in bonnet fungi (Mycena s.s.) driven by repeated elements and novel gene families across ecological guilds.</title>
        <authorList>
            <consortium name="Lawrence Berkeley National Laboratory"/>
            <person name="Harder C.B."/>
            <person name="Miyauchi S."/>
            <person name="Viragh M."/>
            <person name="Kuo A."/>
            <person name="Thoen E."/>
            <person name="Andreopoulos B."/>
            <person name="Lu D."/>
            <person name="Skrede I."/>
            <person name="Drula E."/>
            <person name="Henrissat B."/>
            <person name="Morin E."/>
            <person name="Kohler A."/>
            <person name="Barry K."/>
            <person name="LaButti K."/>
            <person name="Morin E."/>
            <person name="Salamov A."/>
            <person name="Lipzen A."/>
            <person name="Mereny Z."/>
            <person name="Hegedus B."/>
            <person name="Baldrian P."/>
            <person name="Stursova M."/>
            <person name="Weitz H."/>
            <person name="Taylor A."/>
            <person name="Grigoriev I.V."/>
            <person name="Nagy L.G."/>
            <person name="Martin F."/>
            <person name="Kauserud H."/>
        </authorList>
    </citation>
    <scope>NUCLEOTIDE SEQUENCE</scope>
    <source>
        <strain evidence="2">CBHHK182m</strain>
    </source>
</reference>
<feature type="compositionally biased region" description="Basic and acidic residues" evidence="1">
    <location>
        <begin position="504"/>
        <end position="514"/>
    </location>
</feature>
<evidence type="ECO:0000256" key="1">
    <source>
        <dbReference type="SAM" id="MobiDB-lite"/>
    </source>
</evidence>
<accession>A0AAD7MVM5</accession>
<feature type="compositionally biased region" description="Acidic residues" evidence="1">
    <location>
        <begin position="1"/>
        <end position="13"/>
    </location>
</feature>
<feature type="region of interest" description="Disordered" evidence="1">
    <location>
        <begin position="1"/>
        <end position="33"/>
    </location>
</feature>
<dbReference type="EMBL" id="JARKIB010000131">
    <property type="protein sequence ID" value="KAJ7734649.1"/>
    <property type="molecule type" value="Genomic_DNA"/>
</dbReference>
<gene>
    <name evidence="2" type="ORF">B0H16DRAFT_1467497</name>
</gene>
<feature type="region of interest" description="Disordered" evidence="1">
    <location>
        <begin position="243"/>
        <end position="273"/>
    </location>
</feature>
<name>A0AAD7MVM5_9AGAR</name>